<dbReference type="GO" id="GO:0004252">
    <property type="term" value="F:serine-type endopeptidase activity"/>
    <property type="evidence" value="ECO:0007669"/>
    <property type="project" value="InterPro"/>
</dbReference>
<organism evidence="7 8">
    <name type="scientific">Thiothrix lacustris</name>
    <dbReference type="NCBI Taxonomy" id="525917"/>
    <lineage>
        <taxon>Bacteria</taxon>
        <taxon>Pseudomonadati</taxon>
        <taxon>Pseudomonadota</taxon>
        <taxon>Gammaproteobacteria</taxon>
        <taxon>Thiotrichales</taxon>
        <taxon>Thiotrichaceae</taxon>
        <taxon>Thiothrix</taxon>
    </lineage>
</organism>
<evidence type="ECO:0000256" key="4">
    <source>
        <dbReference type="ARBA" id="ARBA00023136"/>
    </source>
</evidence>
<name>A0A1Y1Q8W9_9GAMM</name>
<keyword evidence="7" id="KW-0645">Protease</keyword>
<feature type="transmembrane region" description="Helical" evidence="5">
    <location>
        <begin position="12"/>
        <end position="32"/>
    </location>
</feature>
<feature type="transmembrane region" description="Helical" evidence="5">
    <location>
        <begin position="163"/>
        <end position="181"/>
    </location>
</feature>
<dbReference type="AlphaFoldDB" id="A0A1Y1Q8W9"/>
<protein>
    <submittedName>
        <fullName evidence="7">Rhomboid family intramembrane serine protease</fullName>
    </submittedName>
</protein>
<reference evidence="7 8" key="1">
    <citation type="submission" date="2017-01" db="EMBL/GenBank/DDBJ databases">
        <title>Novel large sulfur bacteria in the metagenomes of groundwater-fed chemosynthetic microbial mats in the Lake Huron basin.</title>
        <authorList>
            <person name="Sharrar A.M."/>
            <person name="Flood B.E."/>
            <person name="Bailey J.V."/>
            <person name="Jones D.S."/>
            <person name="Biddanda B."/>
            <person name="Ruberg S.A."/>
            <person name="Marcus D.N."/>
            <person name="Dick G.J."/>
        </authorList>
    </citation>
    <scope>NUCLEOTIDE SEQUENCE [LARGE SCALE GENOMIC DNA]</scope>
    <source>
        <strain evidence="7">A8</strain>
    </source>
</reference>
<keyword evidence="7" id="KW-0378">Hydrolase</keyword>
<keyword evidence="4 5" id="KW-0472">Membrane</keyword>
<feature type="transmembrane region" description="Helical" evidence="5">
    <location>
        <begin position="108"/>
        <end position="129"/>
    </location>
</feature>
<evidence type="ECO:0000313" key="7">
    <source>
        <dbReference type="EMBL" id="OQW99780.1"/>
    </source>
</evidence>
<dbReference type="EMBL" id="MTEJ01000683">
    <property type="protein sequence ID" value="OQW99780.1"/>
    <property type="molecule type" value="Genomic_DNA"/>
</dbReference>
<evidence type="ECO:0000256" key="5">
    <source>
        <dbReference type="SAM" id="Phobius"/>
    </source>
</evidence>
<evidence type="ECO:0000259" key="6">
    <source>
        <dbReference type="Pfam" id="PF01694"/>
    </source>
</evidence>
<accession>A0A1Y1Q8W9</accession>
<dbReference type="SUPFAM" id="SSF144091">
    <property type="entry name" value="Rhomboid-like"/>
    <property type="match status" value="1"/>
</dbReference>
<keyword evidence="2 5" id="KW-0812">Transmembrane</keyword>
<keyword evidence="3 5" id="KW-1133">Transmembrane helix</keyword>
<proteinExistence type="predicted"/>
<evidence type="ECO:0000256" key="3">
    <source>
        <dbReference type="ARBA" id="ARBA00022989"/>
    </source>
</evidence>
<gene>
    <name evidence="7" type="ORF">BWK73_49825</name>
</gene>
<feature type="transmembrane region" description="Helical" evidence="5">
    <location>
        <begin position="85"/>
        <end position="102"/>
    </location>
</feature>
<evidence type="ECO:0000256" key="1">
    <source>
        <dbReference type="ARBA" id="ARBA00004141"/>
    </source>
</evidence>
<evidence type="ECO:0000256" key="2">
    <source>
        <dbReference type="ARBA" id="ARBA00022692"/>
    </source>
</evidence>
<evidence type="ECO:0000313" key="8">
    <source>
        <dbReference type="Proteomes" id="UP000192491"/>
    </source>
</evidence>
<feature type="transmembrane region" description="Helical" evidence="5">
    <location>
        <begin position="136"/>
        <end position="157"/>
    </location>
</feature>
<sequence>MKSHIHRIREELPLVFLFLATIWGVFLLDRILPLELLGLIPRDFGGLIGIVTMPFLHSNFTHLLNNSVPLAILLTLLAGSRTDSRAAVALVAGVGGALLWLFGRGHSLHIGASGLVFGLAVFLIVSGALERRVVPLLVSIFVAFTYGTTLLTGISPWQSGVSWDGHLFGGIAGGVVAWLLVRKTPAA</sequence>
<feature type="domain" description="Peptidase S54 rhomboid" evidence="6">
    <location>
        <begin position="47"/>
        <end position="182"/>
    </location>
</feature>
<comment type="subcellular location">
    <subcellularLocation>
        <location evidence="1">Membrane</location>
        <topology evidence="1">Multi-pass membrane protein</topology>
    </subcellularLocation>
</comment>
<dbReference type="GO" id="GO:0016020">
    <property type="term" value="C:membrane"/>
    <property type="evidence" value="ECO:0007669"/>
    <property type="project" value="UniProtKB-SubCell"/>
</dbReference>
<comment type="caution">
    <text evidence="7">The sequence shown here is derived from an EMBL/GenBank/DDBJ whole genome shotgun (WGS) entry which is preliminary data.</text>
</comment>
<dbReference type="InterPro" id="IPR022764">
    <property type="entry name" value="Peptidase_S54_rhomboid_dom"/>
</dbReference>
<dbReference type="GO" id="GO:0006508">
    <property type="term" value="P:proteolysis"/>
    <property type="evidence" value="ECO:0007669"/>
    <property type="project" value="UniProtKB-KW"/>
</dbReference>
<dbReference type="InterPro" id="IPR035952">
    <property type="entry name" value="Rhomboid-like_sf"/>
</dbReference>
<dbReference type="Proteomes" id="UP000192491">
    <property type="component" value="Unassembled WGS sequence"/>
</dbReference>
<dbReference type="Pfam" id="PF01694">
    <property type="entry name" value="Rhomboid"/>
    <property type="match status" value="1"/>
</dbReference>
<dbReference type="Gene3D" id="1.20.1540.10">
    <property type="entry name" value="Rhomboid-like"/>
    <property type="match status" value="1"/>
</dbReference>